<reference evidence="1" key="1">
    <citation type="submission" date="2014-09" db="EMBL/GenBank/DDBJ databases">
        <authorList>
            <person name="Magalhaes I.L.F."/>
            <person name="Oliveira U."/>
            <person name="Santos F.R."/>
            <person name="Vidigal T.H.D.A."/>
            <person name="Brescovit A.D."/>
            <person name="Santos A.J."/>
        </authorList>
    </citation>
    <scope>NUCLEOTIDE SEQUENCE</scope>
    <source>
        <tissue evidence="1">Shoot tissue taken approximately 20 cm above the soil surface</tissue>
    </source>
</reference>
<reference evidence="1" key="2">
    <citation type="journal article" date="2015" name="Data Brief">
        <title>Shoot transcriptome of the giant reed, Arundo donax.</title>
        <authorList>
            <person name="Barrero R.A."/>
            <person name="Guerrero F.D."/>
            <person name="Moolhuijzen P."/>
            <person name="Goolsby J.A."/>
            <person name="Tidwell J."/>
            <person name="Bellgard S.E."/>
            <person name="Bellgard M.I."/>
        </authorList>
    </citation>
    <scope>NUCLEOTIDE SEQUENCE</scope>
    <source>
        <tissue evidence="1">Shoot tissue taken approximately 20 cm above the soil surface</tissue>
    </source>
</reference>
<accession>A0A0A8YAQ9</accession>
<dbReference type="AlphaFoldDB" id="A0A0A8YAQ9"/>
<name>A0A0A8YAQ9_ARUDO</name>
<protein>
    <submittedName>
        <fullName evidence="1">Uncharacterized protein</fullName>
    </submittedName>
</protein>
<organism evidence="1">
    <name type="scientific">Arundo donax</name>
    <name type="common">Giant reed</name>
    <name type="synonym">Donax arundinaceus</name>
    <dbReference type="NCBI Taxonomy" id="35708"/>
    <lineage>
        <taxon>Eukaryota</taxon>
        <taxon>Viridiplantae</taxon>
        <taxon>Streptophyta</taxon>
        <taxon>Embryophyta</taxon>
        <taxon>Tracheophyta</taxon>
        <taxon>Spermatophyta</taxon>
        <taxon>Magnoliopsida</taxon>
        <taxon>Liliopsida</taxon>
        <taxon>Poales</taxon>
        <taxon>Poaceae</taxon>
        <taxon>PACMAD clade</taxon>
        <taxon>Arundinoideae</taxon>
        <taxon>Arundineae</taxon>
        <taxon>Arundo</taxon>
    </lineage>
</organism>
<dbReference type="EMBL" id="GBRH01274876">
    <property type="protein sequence ID" value="JAD23019.1"/>
    <property type="molecule type" value="Transcribed_RNA"/>
</dbReference>
<evidence type="ECO:0000313" key="1">
    <source>
        <dbReference type="EMBL" id="JAD23019.1"/>
    </source>
</evidence>
<sequence>MAEPHYRSTELLSPLLSFSPSISLY</sequence>
<proteinExistence type="predicted"/>